<reference evidence="8 9" key="1">
    <citation type="journal article" date="2018" name="Sci. Rep.">
        <title>Comparative analysis of the Pocillopora damicornis genome highlights role of immune system in coral evolution.</title>
        <authorList>
            <person name="Cunning R."/>
            <person name="Bay R.A."/>
            <person name="Gillette P."/>
            <person name="Baker A.C."/>
            <person name="Traylor-Knowles N."/>
        </authorList>
    </citation>
    <scope>NUCLEOTIDE SEQUENCE [LARGE SCALE GENOMIC DNA]</scope>
    <source>
        <strain evidence="8">RSMAS</strain>
        <tissue evidence="8">Whole animal</tissue>
    </source>
</reference>
<sequence length="222" mass="25732">MFKKQPLSMYQSSYRSFCSCPHPSCLEERDSGHGCQVPLSCQNSSESHLRLQASSLQLQMERDSGVYSKADPSAFIPSAFGIISRPSRFYVPSAHCNLSSQQIIFPFSQTSHSRQHVYFNRAVDVLFLSGNLVIGLRDKPEIKKRRKRTIFTSDQLNRLESAFDRQQYLVGTERERLARELNLSQTQVKIWFQNRRIKWRKEHLYAGHEDGQGENNIMSQRL</sequence>
<evidence type="ECO:0000259" key="7">
    <source>
        <dbReference type="PROSITE" id="PS50071"/>
    </source>
</evidence>
<dbReference type="SMART" id="SM00389">
    <property type="entry name" value="HOX"/>
    <property type="match status" value="1"/>
</dbReference>
<dbReference type="InterPro" id="IPR050877">
    <property type="entry name" value="EMX-VAX-Noto_Homeobox_TFs"/>
</dbReference>
<dbReference type="InterPro" id="IPR000047">
    <property type="entry name" value="HTH_motif"/>
</dbReference>
<dbReference type="InterPro" id="IPR020479">
    <property type="entry name" value="HD_metazoa"/>
</dbReference>
<keyword evidence="3 5" id="KW-0371">Homeobox</keyword>
<keyword evidence="9" id="KW-1185">Reference proteome</keyword>
<dbReference type="CDD" id="cd00086">
    <property type="entry name" value="homeodomain"/>
    <property type="match status" value="1"/>
</dbReference>
<evidence type="ECO:0000313" key="9">
    <source>
        <dbReference type="Proteomes" id="UP000275408"/>
    </source>
</evidence>
<dbReference type="PANTHER" id="PTHR24339">
    <property type="entry name" value="HOMEOBOX PROTEIN EMX-RELATED"/>
    <property type="match status" value="1"/>
</dbReference>
<dbReference type="Gene3D" id="1.10.10.60">
    <property type="entry name" value="Homeodomain-like"/>
    <property type="match status" value="1"/>
</dbReference>
<dbReference type="OrthoDB" id="6159439at2759"/>
<dbReference type="PRINTS" id="PR00031">
    <property type="entry name" value="HTHREPRESSR"/>
</dbReference>
<dbReference type="GO" id="GO:0000978">
    <property type="term" value="F:RNA polymerase II cis-regulatory region sequence-specific DNA binding"/>
    <property type="evidence" value="ECO:0007669"/>
    <property type="project" value="TreeGrafter"/>
</dbReference>
<feature type="DNA-binding region" description="Homeobox" evidence="5">
    <location>
        <begin position="144"/>
        <end position="203"/>
    </location>
</feature>
<dbReference type="InterPro" id="IPR009057">
    <property type="entry name" value="Homeodomain-like_sf"/>
</dbReference>
<proteinExistence type="predicted"/>
<dbReference type="GO" id="GO:0005634">
    <property type="term" value="C:nucleus"/>
    <property type="evidence" value="ECO:0007669"/>
    <property type="project" value="UniProtKB-SubCell"/>
</dbReference>
<name>A0A3M6UZX9_POCDA</name>
<dbReference type="SUPFAM" id="SSF46689">
    <property type="entry name" value="Homeodomain-like"/>
    <property type="match status" value="1"/>
</dbReference>
<evidence type="ECO:0000256" key="3">
    <source>
        <dbReference type="ARBA" id="ARBA00023155"/>
    </source>
</evidence>
<organism evidence="8 9">
    <name type="scientific">Pocillopora damicornis</name>
    <name type="common">Cauliflower coral</name>
    <name type="synonym">Millepora damicornis</name>
    <dbReference type="NCBI Taxonomy" id="46731"/>
    <lineage>
        <taxon>Eukaryota</taxon>
        <taxon>Metazoa</taxon>
        <taxon>Cnidaria</taxon>
        <taxon>Anthozoa</taxon>
        <taxon>Hexacorallia</taxon>
        <taxon>Scleractinia</taxon>
        <taxon>Astrocoeniina</taxon>
        <taxon>Pocilloporidae</taxon>
        <taxon>Pocillopora</taxon>
    </lineage>
</organism>
<dbReference type="Pfam" id="PF00046">
    <property type="entry name" value="Homeodomain"/>
    <property type="match status" value="1"/>
</dbReference>
<protein>
    <recommendedName>
        <fullName evidence="7">Homeobox domain-containing protein</fullName>
    </recommendedName>
</protein>
<dbReference type="EMBL" id="RCHS01000399">
    <property type="protein sequence ID" value="RMX59149.1"/>
    <property type="molecule type" value="Genomic_DNA"/>
</dbReference>
<evidence type="ECO:0000256" key="1">
    <source>
        <dbReference type="ARBA" id="ARBA00004123"/>
    </source>
</evidence>
<dbReference type="InterPro" id="IPR017970">
    <property type="entry name" value="Homeobox_CS"/>
</dbReference>
<feature type="domain" description="Homeobox" evidence="7">
    <location>
        <begin position="142"/>
        <end position="202"/>
    </location>
</feature>
<comment type="caution">
    <text evidence="8">The sequence shown here is derived from an EMBL/GenBank/DDBJ whole genome shotgun (WGS) entry which is preliminary data.</text>
</comment>
<dbReference type="PRINTS" id="PR00024">
    <property type="entry name" value="HOMEOBOX"/>
</dbReference>
<evidence type="ECO:0000313" key="8">
    <source>
        <dbReference type="EMBL" id="RMX59149.1"/>
    </source>
</evidence>
<dbReference type="GO" id="GO:0030182">
    <property type="term" value="P:neuron differentiation"/>
    <property type="evidence" value="ECO:0007669"/>
    <property type="project" value="TreeGrafter"/>
</dbReference>
<accession>A0A3M6UZX9</accession>
<evidence type="ECO:0000256" key="2">
    <source>
        <dbReference type="ARBA" id="ARBA00023125"/>
    </source>
</evidence>
<dbReference type="PANTHER" id="PTHR24339:SF67">
    <property type="entry name" value="GNOT1 HOMEODOMAIN PROTEIN-RELATED"/>
    <property type="match status" value="1"/>
</dbReference>
<dbReference type="InterPro" id="IPR001356">
    <property type="entry name" value="HD"/>
</dbReference>
<dbReference type="Proteomes" id="UP000275408">
    <property type="component" value="Unassembled WGS sequence"/>
</dbReference>
<evidence type="ECO:0000256" key="5">
    <source>
        <dbReference type="PROSITE-ProRule" id="PRU00108"/>
    </source>
</evidence>
<gene>
    <name evidence="8" type="ORF">pdam_00009780</name>
</gene>
<dbReference type="GO" id="GO:0000981">
    <property type="term" value="F:DNA-binding transcription factor activity, RNA polymerase II-specific"/>
    <property type="evidence" value="ECO:0007669"/>
    <property type="project" value="InterPro"/>
</dbReference>
<evidence type="ECO:0000256" key="4">
    <source>
        <dbReference type="ARBA" id="ARBA00023242"/>
    </source>
</evidence>
<comment type="subcellular location">
    <subcellularLocation>
        <location evidence="1 5 6">Nucleus</location>
    </subcellularLocation>
</comment>
<dbReference type="AlphaFoldDB" id="A0A3M6UZX9"/>
<dbReference type="PROSITE" id="PS50071">
    <property type="entry name" value="HOMEOBOX_2"/>
    <property type="match status" value="1"/>
</dbReference>
<dbReference type="PROSITE" id="PS00027">
    <property type="entry name" value="HOMEOBOX_1"/>
    <property type="match status" value="1"/>
</dbReference>
<keyword evidence="2 5" id="KW-0238">DNA-binding</keyword>
<evidence type="ECO:0000256" key="6">
    <source>
        <dbReference type="RuleBase" id="RU000682"/>
    </source>
</evidence>
<keyword evidence="4 5" id="KW-0539">Nucleus</keyword>